<dbReference type="NCBIfam" id="TIGR00576">
    <property type="entry name" value="dut"/>
    <property type="match status" value="1"/>
</dbReference>
<dbReference type="GO" id="GO:0000287">
    <property type="term" value="F:magnesium ion binding"/>
    <property type="evidence" value="ECO:0007669"/>
    <property type="project" value="UniProtKB-UniRule"/>
</dbReference>
<dbReference type="InterPro" id="IPR033704">
    <property type="entry name" value="dUTPase_trimeric"/>
</dbReference>
<dbReference type="EMBL" id="CAXLJL010000079">
    <property type="protein sequence ID" value="CAL5131021.1"/>
    <property type="molecule type" value="Genomic_DNA"/>
</dbReference>
<keyword evidence="9" id="KW-0479">Metal-binding</keyword>
<dbReference type="Proteomes" id="UP001497525">
    <property type="component" value="Unassembled WGS sequence"/>
</dbReference>
<dbReference type="GO" id="GO:0004170">
    <property type="term" value="F:dUTP diphosphatase activity"/>
    <property type="evidence" value="ECO:0007669"/>
    <property type="project" value="UniProtKB-UniRule"/>
</dbReference>
<comment type="cofactor">
    <cofactor evidence="1 9">
        <name>Mg(2+)</name>
        <dbReference type="ChEBI" id="CHEBI:18420"/>
    </cofactor>
</comment>
<gene>
    <name evidence="11" type="ORF">CDAUBV1_LOCUS3214</name>
</gene>
<dbReference type="PANTHER" id="PTHR11241">
    <property type="entry name" value="DEOXYURIDINE 5'-TRIPHOSPHATE NUCLEOTIDOHYDROLASE"/>
    <property type="match status" value="1"/>
</dbReference>
<evidence type="ECO:0000256" key="1">
    <source>
        <dbReference type="ARBA" id="ARBA00001946"/>
    </source>
</evidence>
<dbReference type="FunFam" id="2.70.40.10:FF:000004">
    <property type="entry name" value="Deoxyuridine triphosphatase"/>
    <property type="match status" value="1"/>
</dbReference>
<evidence type="ECO:0000256" key="3">
    <source>
        <dbReference type="ARBA" id="ARBA00006581"/>
    </source>
</evidence>
<evidence type="ECO:0000256" key="7">
    <source>
        <dbReference type="ARBA" id="ARBA00047686"/>
    </source>
</evidence>
<comment type="caution">
    <text evidence="11">The sequence shown here is derived from an EMBL/GenBank/DDBJ whole genome shotgun (WGS) entry which is preliminary data.</text>
</comment>
<name>A0AAV2T429_CALDB</name>
<dbReference type="EC" id="3.6.1.23" evidence="9"/>
<evidence type="ECO:0000256" key="9">
    <source>
        <dbReference type="RuleBase" id="RU367024"/>
    </source>
</evidence>
<sequence>MSEVAVDQLKRPKLSDGIENGSKVELRFCKLSEHATAPTRGSVFAAGYDLYAAHDTIIPAKGRGLAKTDIQIALPPGCYGRVAPRSGLALKNGIDVGAGVVDQDYRGNVGVVLFNFGDEDFQIKKGDRIAQLICERIYMADLVECESLAETERGANGYGSTGV</sequence>
<organism evidence="11 12">
    <name type="scientific">Calicophoron daubneyi</name>
    <name type="common">Rumen fluke</name>
    <name type="synonym">Paramphistomum daubneyi</name>
    <dbReference type="NCBI Taxonomy" id="300641"/>
    <lineage>
        <taxon>Eukaryota</taxon>
        <taxon>Metazoa</taxon>
        <taxon>Spiralia</taxon>
        <taxon>Lophotrochozoa</taxon>
        <taxon>Platyhelminthes</taxon>
        <taxon>Trematoda</taxon>
        <taxon>Digenea</taxon>
        <taxon>Plagiorchiida</taxon>
        <taxon>Pronocephalata</taxon>
        <taxon>Paramphistomoidea</taxon>
        <taxon>Paramphistomidae</taxon>
        <taxon>Calicophoron</taxon>
    </lineage>
</organism>
<evidence type="ECO:0000259" key="10">
    <source>
        <dbReference type="Pfam" id="PF00692"/>
    </source>
</evidence>
<dbReference type="GO" id="GO:0046081">
    <property type="term" value="P:dUTP catabolic process"/>
    <property type="evidence" value="ECO:0007669"/>
    <property type="project" value="UniProtKB-UniRule"/>
</dbReference>
<feature type="domain" description="dUTPase-like" evidence="10">
    <location>
        <begin position="34"/>
        <end position="162"/>
    </location>
</feature>
<keyword evidence="5 9" id="KW-0460">Magnesium</keyword>
<evidence type="ECO:0000313" key="12">
    <source>
        <dbReference type="Proteomes" id="UP001497525"/>
    </source>
</evidence>
<evidence type="ECO:0000256" key="8">
    <source>
        <dbReference type="ARBA" id="ARBA00057946"/>
    </source>
</evidence>
<keyword evidence="6 9" id="KW-0546">Nucleotide metabolism</keyword>
<evidence type="ECO:0000256" key="5">
    <source>
        <dbReference type="ARBA" id="ARBA00022842"/>
    </source>
</evidence>
<evidence type="ECO:0000256" key="6">
    <source>
        <dbReference type="ARBA" id="ARBA00023080"/>
    </source>
</evidence>
<comment type="pathway">
    <text evidence="2 9">Pyrimidine metabolism; dUMP biosynthesis; dUMP from dCTP (dUTP route): step 2/2.</text>
</comment>
<comment type="function">
    <text evidence="8">Catalyzes the cleavage of 2'-deoxyuridine 5'-triphosphate (dUTP) into 2'-deoxyuridine 5'-monophosphate (dUMP) and inorganic pyrophosphate and through its action efficiently prevents uracil misincorporation into DNA and at the same time provides dUMP, the substrate for de novo thymidylate biosynthesis. Inhibits peroxisome proliferator-activated receptor (PPAR) activity by binding of its N-terminal to PPAR, preventing the latter's dimerization with retinoid X receptor. Essential for embryonic development.</text>
</comment>
<dbReference type="AlphaFoldDB" id="A0AAV2T429"/>
<evidence type="ECO:0000256" key="2">
    <source>
        <dbReference type="ARBA" id="ARBA00005142"/>
    </source>
</evidence>
<dbReference type="GO" id="GO:0006226">
    <property type="term" value="P:dUMP biosynthetic process"/>
    <property type="evidence" value="ECO:0007669"/>
    <property type="project" value="UniProtKB-UniRule"/>
</dbReference>
<keyword evidence="4 9" id="KW-0378">Hydrolase</keyword>
<dbReference type="CDD" id="cd07557">
    <property type="entry name" value="trimeric_dUTPase"/>
    <property type="match status" value="1"/>
</dbReference>
<comment type="similarity">
    <text evidence="3 9">Belongs to the dUTPase family.</text>
</comment>
<dbReference type="InterPro" id="IPR008181">
    <property type="entry name" value="dUTPase"/>
</dbReference>
<reference evidence="11" key="1">
    <citation type="submission" date="2024-06" db="EMBL/GenBank/DDBJ databases">
        <authorList>
            <person name="Liu X."/>
            <person name="Lenzi L."/>
            <person name="Haldenby T S."/>
            <person name="Uol C."/>
        </authorList>
    </citation>
    <scope>NUCLEOTIDE SEQUENCE</scope>
</reference>
<comment type="function">
    <text evidence="9">Involved in nucleotide metabolism via production of dUMP, the immediate precursor of thymidine nucleotides, and decreases the intracellular concentration of dUTP so that uracil cannot be incorporated into DNA.</text>
</comment>
<dbReference type="SUPFAM" id="SSF51283">
    <property type="entry name" value="dUTPase-like"/>
    <property type="match status" value="1"/>
</dbReference>
<accession>A0AAV2T429</accession>
<protein>
    <recommendedName>
        <fullName evidence="9">Deoxyuridine 5'-triphosphate nucleotidohydrolase</fullName>
        <shortName evidence="9">dUTPase</shortName>
        <ecNumber evidence="9">3.6.1.23</ecNumber>
    </recommendedName>
    <alternativeName>
        <fullName evidence="9">dUTP pyrophosphatase</fullName>
    </alternativeName>
</protein>
<evidence type="ECO:0000256" key="4">
    <source>
        <dbReference type="ARBA" id="ARBA00022801"/>
    </source>
</evidence>
<evidence type="ECO:0000313" key="11">
    <source>
        <dbReference type="EMBL" id="CAL5131021.1"/>
    </source>
</evidence>
<dbReference type="InterPro" id="IPR036157">
    <property type="entry name" value="dUTPase-like_sf"/>
</dbReference>
<dbReference type="Gene3D" id="2.70.40.10">
    <property type="match status" value="1"/>
</dbReference>
<dbReference type="NCBIfam" id="NF001862">
    <property type="entry name" value="PRK00601.1"/>
    <property type="match status" value="1"/>
</dbReference>
<dbReference type="Pfam" id="PF00692">
    <property type="entry name" value="dUTPase"/>
    <property type="match status" value="1"/>
</dbReference>
<proteinExistence type="inferred from homology"/>
<comment type="catalytic activity">
    <reaction evidence="7 9">
        <text>dUTP + H2O = dUMP + diphosphate + H(+)</text>
        <dbReference type="Rhea" id="RHEA:10248"/>
        <dbReference type="ChEBI" id="CHEBI:15377"/>
        <dbReference type="ChEBI" id="CHEBI:15378"/>
        <dbReference type="ChEBI" id="CHEBI:33019"/>
        <dbReference type="ChEBI" id="CHEBI:61555"/>
        <dbReference type="ChEBI" id="CHEBI:246422"/>
        <dbReference type="EC" id="3.6.1.23"/>
    </reaction>
</comment>
<dbReference type="InterPro" id="IPR029054">
    <property type="entry name" value="dUTPase-like"/>
</dbReference>
<dbReference type="PANTHER" id="PTHR11241:SF0">
    <property type="entry name" value="DEOXYURIDINE 5'-TRIPHOSPHATE NUCLEOTIDOHYDROLASE"/>
    <property type="match status" value="1"/>
</dbReference>